<reference evidence="1" key="1">
    <citation type="journal article" date="2014" name="Front. Microbiol.">
        <title>High frequency of phylogenetically diverse reductive dehalogenase-homologous genes in deep subseafloor sedimentary metagenomes.</title>
        <authorList>
            <person name="Kawai M."/>
            <person name="Futagami T."/>
            <person name="Toyoda A."/>
            <person name="Takaki Y."/>
            <person name="Nishi S."/>
            <person name="Hori S."/>
            <person name="Arai W."/>
            <person name="Tsubouchi T."/>
            <person name="Morono Y."/>
            <person name="Uchiyama I."/>
            <person name="Ito T."/>
            <person name="Fujiyama A."/>
            <person name="Inagaki F."/>
            <person name="Takami H."/>
        </authorList>
    </citation>
    <scope>NUCLEOTIDE SEQUENCE</scope>
    <source>
        <strain evidence="1">Expedition CK06-06</strain>
    </source>
</reference>
<comment type="caution">
    <text evidence="1">The sequence shown here is derived from an EMBL/GenBank/DDBJ whole genome shotgun (WGS) entry which is preliminary data.</text>
</comment>
<protein>
    <submittedName>
        <fullName evidence="1">Uncharacterized protein</fullName>
    </submittedName>
</protein>
<accession>X1D633</accession>
<name>X1D633_9ZZZZ</name>
<sequence>MKNKVEIFLDSGAFSAFTKNVKIDIDEYISFIKQYQEYLAYYAVLDVIGDPDKTYENQKYMESKGVSPVPCYHYGEDISWLKRYLDEGYEFIALGGMVPISTGDLMSWLDDLFGRYLTDEEGLPKVKIHGFGMTSLSLLLRYPWYSVDSTSWVLTGRFGSVYVPKWSDGKYTYDENSWKVCVSVKSPDAHEG</sequence>
<organism evidence="1">
    <name type="scientific">marine sediment metagenome</name>
    <dbReference type="NCBI Taxonomy" id="412755"/>
    <lineage>
        <taxon>unclassified sequences</taxon>
        <taxon>metagenomes</taxon>
        <taxon>ecological metagenomes</taxon>
    </lineage>
</organism>
<proteinExistence type="predicted"/>
<evidence type="ECO:0000313" key="1">
    <source>
        <dbReference type="EMBL" id="GAH15672.1"/>
    </source>
</evidence>
<dbReference type="AlphaFoldDB" id="X1D633"/>
<gene>
    <name evidence="1" type="ORF">S01H4_52862</name>
</gene>
<dbReference type="EMBL" id="BART01030243">
    <property type="protein sequence ID" value="GAH15672.1"/>
    <property type="molecule type" value="Genomic_DNA"/>
</dbReference>